<dbReference type="Pfam" id="PF25954">
    <property type="entry name" value="Beta-barrel_RND_2"/>
    <property type="match status" value="1"/>
</dbReference>
<dbReference type="Pfam" id="PF25975">
    <property type="entry name" value="CzcB_C"/>
    <property type="match status" value="1"/>
</dbReference>
<dbReference type="SUPFAM" id="SSF111369">
    <property type="entry name" value="HlyD-like secretion proteins"/>
    <property type="match status" value="1"/>
</dbReference>
<reference evidence="7 10" key="2">
    <citation type="submission" date="2019-07" db="EMBL/GenBank/DDBJ databases">
        <title>Whole genome shotgun sequence of Myxococcus fulvus NBRC 100333.</title>
        <authorList>
            <person name="Hosoyama A."/>
            <person name="Uohara A."/>
            <person name="Ohji S."/>
            <person name="Ichikawa N."/>
        </authorList>
    </citation>
    <scope>NUCLEOTIDE SEQUENCE [LARGE SCALE GENOMIC DNA]</scope>
    <source>
        <strain evidence="7 10">NBRC 100333</strain>
    </source>
</reference>
<dbReference type="InterPro" id="IPR058792">
    <property type="entry name" value="Beta-barrel_RND_2"/>
</dbReference>
<feature type="domain" description="CusB-like beta-barrel" evidence="4">
    <location>
        <begin position="239"/>
        <end position="314"/>
    </location>
</feature>
<dbReference type="NCBIfam" id="TIGR01730">
    <property type="entry name" value="RND_mfp"/>
    <property type="match status" value="1"/>
</dbReference>
<accession>A0A511SU96</accession>
<dbReference type="PANTHER" id="PTHR30097">
    <property type="entry name" value="CATION EFFLUX SYSTEM PROTEIN CUSB"/>
    <property type="match status" value="1"/>
</dbReference>
<comment type="caution">
    <text evidence="7">The sequence shown here is derived from an EMBL/GenBank/DDBJ whole genome shotgun (WGS) entry which is preliminary data.</text>
</comment>
<organism evidence="7 10">
    <name type="scientific">Myxococcus fulvus</name>
    <dbReference type="NCBI Taxonomy" id="33"/>
    <lineage>
        <taxon>Bacteria</taxon>
        <taxon>Pseudomonadati</taxon>
        <taxon>Myxococcota</taxon>
        <taxon>Myxococcia</taxon>
        <taxon>Myxococcales</taxon>
        <taxon>Cystobacterineae</taxon>
        <taxon>Myxococcaceae</taxon>
        <taxon>Myxococcus</taxon>
    </lineage>
</organism>
<dbReference type="GO" id="GO:0022857">
    <property type="term" value="F:transmembrane transporter activity"/>
    <property type="evidence" value="ECO:0007669"/>
    <property type="project" value="InterPro"/>
</dbReference>
<dbReference type="PANTHER" id="PTHR30097:SF4">
    <property type="entry name" value="SLR6042 PROTEIN"/>
    <property type="match status" value="1"/>
</dbReference>
<evidence type="ECO:0000313" key="8">
    <source>
        <dbReference type="EMBL" id="SET05075.1"/>
    </source>
</evidence>
<feature type="signal peptide" evidence="3">
    <location>
        <begin position="1"/>
        <end position="24"/>
    </location>
</feature>
<dbReference type="STRING" id="1334629.MFUL124B02_05720"/>
<dbReference type="EMBL" id="FOIB01000001">
    <property type="protein sequence ID" value="SET05075.1"/>
    <property type="molecule type" value="Genomic_DNA"/>
</dbReference>
<evidence type="ECO:0000313" key="7">
    <source>
        <dbReference type="EMBL" id="GEN05495.1"/>
    </source>
</evidence>
<dbReference type="InterPro" id="IPR058649">
    <property type="entry name" value="CzcB_C"/>
</dbReference>
<dbReference type="InterPro" id="IPR006143">
    <property type="entry name" value="RND_pump_MFP"/>
</dbReference>
<evidence type="ECO:0000256" key="3">
    <source>
        <dbReference type="SAM" id="SignalP"/>
    </source>
</evidence>
<evidence type="ECO:0000313" key="9">
    <source>
        <dbReference type="Proteomes" id="UP000183760"/>
    </source>
</evidence>
<sequence>MSSVMRSTFSLFLCLSLSGPAALAHTGESHAAAQPVVTGPSFSVPKETQFLLEVRTRRAAVRSVESRLVTPGKVVPRTDRIAQVSAPVAGRVLAANGAVPLVGQRVKRGEVLALVQQSLSTSESTGLSTNHFQAEAEVSRAHAALEQARRDLTRLESLQGVVAEKEVQQARLAVSTAEQEWSRAKSAREVLAGARQGQGTARVSLVAPIDGVLVEARASVGEQVDPSRPLFTVLDASIVWVEAHVYEAEVARAEGTTGALISTAAYPGQHFAAKPYHVGQMVDEATRSVRVLFEVDNREGRLRPGMFVDVALGEGGRKDELAVPTDAVVEDEGRAFVFIHTGPETFELRPVVLGGTDGAWRAVRQGLKTGERVVVSGVAALRLARGGR</sequence>
<dbReference type="EMBL" id="BJXR01000009">
    <property type="protein sequence ID" value="GEN05495.1"/>
    <property type="molecule type" value="Genomic_DNA"/>
</dbReference>
<dbReference type="Pfam" id="PF25973">
    <property type="entry name" value="BSH_CzcB"/>
    <property type="match status" value="1"/>
</dbReference>
<evidence type="ECO:0000256" key="2">
    <source>
        <dbReference type="ARBA" id="ARBA00022448"/>
    </source>
</evidence>
<evidence type="ECO:0000259" key="5">
    <source>
        <dbReference type="Pfam" id="PF25973"/>
    </source>
</evidence>
<dbReference type="GO" id="GO:0030313">
    <property type="term" value="C:cell envelope"/>
    <property type="evidence" value="ECO:0007669"/>
    <property type="project" value="TreeGrafter"/>
</dbReference>
<dbReference type="OrthoDB" id="9806939at2"/>
<feature type="chain" id="PRO_5022714846" evidence="3">
    <location>
        <begin position="25"/>
        <end position="388"/>
    </location>
</feature>
<name>A0A511SU96_MYXFU</name>
<gene>
    <name evidence="7" type="ORF">MFU01_05320</name>
    <name evidence="8" type="ORF">SAMN05443572_101957</name>
</gene>
<evidence type="ECO:0000259" key="4">
    <source>
        <dbReference type="Pfam" id="PF25954"/>
    </source>
</evidence>
<protein>
    <submittedName>
        <fullName evidence="7">Cation efflux system protein CzcB</fullName>
    </submittedName>
    <submittedName>
        <fullName evidence="8">Membrane fusion protein, cobalt-zinc-cadmium efflux system</fullName>
    </submittedName>
</protein>
<dbReference type="GO" id="GO:0015679">
    <property type="term" value="P:plasma membrane copper ion transport"/>
    <property type="evidence" value="ECO:0007669"/>
    <property type="project" value="TreeGrafter"/>
</dbReference>
<evidence type="ECO:0000256" key="1">
    <source>
        <dbReference type="ARBA" id="ARBA00009477"/>
    </source>
</evidence>
<feature type="domain" description="CzcB-like barrel-sandwich hybrid" evidence="5">
    <location>
        <begin position="80"/>
        <end position="235"/>
    </location>
</feature>
<keyword evidence="2" id="KW-0813">Transport</keyword>
<dbReference type="FunFam" id="2.40.30.170:FF:000010">
    <property type="entry name" value="Efflux RND transporter periplasmic adaptor subunit"/>
    <property type="match status" value="1"/>
</dbReference>
<dbReference type="RefSeq" id="WP_083559580.1">
    <property type="nucleotide sequence ID" value="NZ_BJXR01000009.1"/>
</dbReference>
<dbReference type="AlphaFoldDB" id="A0A511SU96"/>
<dbReference type="GO" id="GO:0060003">
    <property type="term" value="P:copper ion export"/>
    <property type="evidence" value="ECO:0007669"/>
    <property type="project" value="TreeGrafter"/>
</dbReference>
<dbReference type="GO" id="GO:0016020">
    <property type="term" value="C:membrane"/>
    <property type="evidence" value="ECO:0007669"/>
    <property type="project" value="InterPro"/>
</dbReference>
<comment type="similarity">
    <text evidence="1">Belongs to the membrane fusion protein (MFP) (TC 8.A.1) family.</text>
</comment>
<dbReference type="Gene3D" id="2.40.30.170">
    <property type="match status" value="1"/>
</dbReference>
<evidence type="ECO:0000313" key="10">
    <source>
        <dbReference type="Proteomes" id="UP000321514"/>
    </source>
</evidence>
<dbReference type="InterPro" id="IPR051909">
    <property type="entry name" value="MFP_Cation_Efflux"/>
</dbReference>
<reference evidence="8 9" key="1">
    <citation type="submission" date="2016-10" db="EMBL/GenBank/DDBJ databases">
        <authorList>
            <person name="Varghese N."/>
            <person name="Submissions S."/>
        </authorList>
    </citation>
    <scope>NUCLEOTIDE SEQUENCE [LARGE SCALE GENOMIC DNA]</scope>
    <source>
        <strain evidence="8 9">DSM 16525</strain>
    </source>
</reference>
<dbReference type="Gene3D" id="1.10.287.470">
    <property type="entry name" value="Helix hairpin bin"/>
    <property type="match status" value="1"/>
</dbReference>
<feature type="domain" description="CzcB-like C-terminal circularly permuted SH3-like" evidence="6">
    <location>
        <begin position="321"/>
        <end position="377"/>
    </location>
</feature>
<dbReference type="InterPro" id="IPR058647">
    <property type="entry name" value="BSH_CzcB-like"/>
</dbReference>
<keyword evidence="9" id="KW-1185">Reference proteome</keyword>
<dbReference type="Gene3D" id="2.40.420.20">
    <property type="match status" value="1"/>
</dbReference>
<evidence type="ECO:0000259" key="6">
    <source>
        <dbReference type="Pfam" id="PF25975"/>
    </source>
</evidence>
<keyword evidence="3" id="KW-0732">Signal</keyword>
<dbReference type="Proteomes" id="UP000321514">
    <property type="component" value="Unassembled WGS sequence"/>
</dbReference>
<dbReference type="Proteomes" id="UP000183760">
    <property type="component" value="Unassembled WGS sequence"/>
</dbReference>
<proteinExistence type="inferred from homology"/>